<keyword evidence="2" id="KW-0378">Hydrolase</keyword>
<evidence type="ECO:0000256" key="1">
    <source>
        <dbReference type="ARBA" id="ARBA00022741"/>
    </source>
</evidence>
<evidence type="ECO:0000256" key="2">
    <source>
        <dbReference type="ARBA" id="ARBA00022801"/>
    </source>
</evidence>
<evidence type="ECO:0000313" key="9">
    <source>
        <dbReference type="Proteomes" id="UP000636110"/>
    </source>
</evidence>
<accession>A0ABR6EQ95</accession>
<organism evidence="8 9">
    <name type="scientific">Pedobacter gandavensis</name>
    <dbReference type="NCBI Taxonomy" id="2679963"/>
    <lineage>
        <taxon>Bacteria</taxon>
        <taxon>Pseudomonadati</taxon>
        <taxon>Bacteroidota</taxon>
        <taxon>Sphingobacteriia</taxon>
        <taxon>Sphingobacteriales</taxon>
        <taxon>Sphingobacteriaceae</taxon>
        <taxon>Pedobacter</taxon>
    </lineage>
</organism>
<dbReference type="InterPro" id="IPR001650">
    <property type="entry name" value="Helicase_C-like"/>
</dbReference>
<dbReference type="PROSITE" id="PS51194">
    <property type="entry name" value="HELICASE_CTER"/>
    <property type="match status" value="1"/>
</dbReference>
<dbReference type="EMBL" id="WNXC01000001">
    <property type="protein sequence ID" value="MBB2147367.1"/>
    <property type="molecule type" value="Genomic_DNA"/>
</dbReference>
<evidence type="ECO:0000256" key="5">
    <source>
        <dbReference type="SAM" id="Phobius"/>
    </source>
</evidence>
<keyword evidence="1" id="KW-0547">Nucleotide-binding</keyword>
<dbReference type="CDD" id="cd17926">
    <property type="entry name" value="DEXHc_RE"/>
    <property type="match status" value="1"/>
</dbReference>
<evidence type="ECO:0000259" key="7">
    <source>
        <dbReference type="PROSITE" id="PS51194"/>
    </source>
</evidence>
<gene>
    <name evidence="8" type="ORF">GM920_00445</name>
</gene>
<evidence type="ECO:0000256" key="3">
    <source>
        <dbReference type="ARBA" id="ARBA00022806"/>
    </source>
</evidence>
<dbReference type="InterPro" id="IPR050615">
    <property type="entry name" value="ATP-dep_DNA_Helicase"/>
</dbReference>
<keyword evidence="9" id="KW-1185">Reference proteome</keyword>
<evidence type="ECO:0000256" key="4">
    <source>
        <dbReference type="ARBA" id="ARBA00022840"/>
    </source>
</evidence>
<keyword evidence="5" id="KW-0472">Membrane</keyword>
<dbReference type="Gene3D" id="3.40.50.300">
    <property type="entry name" value="P-loop containing nucleotide triphosphate hydrolases"/>
    <property type="match status" value="2"/>
</dbReference>
<name>A0ABR6EQ95_9SPHI</name>
<dbReference type="InterPro" id="IPR014001">
    <property type="entry name" value="Helicase_ATP-bd"/>
</dbReference>
<keyword evidence="3 8" id="KW-0347">Helicase</keyword>
<keyword evidence="5" id="KW-1133">Transmembrane helix</keyword>
<comment type="caution">
    <text evidence="8">The sequence shown here is derived from an EMBL/GenBank/DDBJ whole genome shotgun (WGS) entry which is preliminary data.</text>
</comment>
<dbReference type="Proteomes" id="UP000636110">
    <property type="component" value="Unassembled WGS sequence"/>
</dbReference>
<dbReference type="InterPro" id="IPR027417">
    <property type="entry name" value="P-loop_NTPase"/>
</dbReference>
<reference evidence="8 9" key="1">
    <citation type="submission" date="2019-11" db="EMBL/GenBank/DDBJ databases">
        <title>Description of Pedobacter sp. LMG 31462T.</title>
        <authorList>
            <person name="Carlier A."/>
            <person name="Qi S."/>
            <person name="Vandamme P."/>
        </authorList>
    </citation>
    <scope>NUCLEOTIDE SEQUENCE [LARGE SCALE GENOMIC DNA]</scope>
    <source>
        <strain evidence="8 9">LMG 31462</strain>
    </source>
</reference>
<dbReference type="SUPFAM" id="SSF52540">
    <property type="entry name" value="P-loop containing nucleoside triphosphate hydrolases"/>
    <property type="match status" value="2"/>
</dbReference>
<feature type="transmembrane region" description="Helical" evidence="5">
    <location>
        <begin position="39"/>
        <end position="59"/>
    </location>
</feature>
<evidence type="ECO:0000313" key="8">
    <source>
        <dbReference type="EMBL" id="MBB2147367.1"/>
    </source>
</evidence>
<dbReference type="Pfam" id="PF04851">
    <property type="entry name" value="ResIII"/>
    <property type="match status" value="1"/>
</dbReference>
<dbReference type="SMART" id="SM00490">
    <property type="entry name" value="HELICc"/>
    <property type="match status" value="1"/>
</dbReference>
<keyword evidence="4" id="KW-0067">ATP-binding</keyword>
<keyword evidence="5" id="KW-0812">Transmembrane</keyword>
<dbReference type="RefSeq" id="WP_182952647.1">
    <property type="nucleotide sequence ID" value="NZ_WNXC01000001.1"/>
</dbReference>
<dbReference type="InterPro" id="IPR006935">
    <property type="entry name" value="Helicase/UvrB_N"/>
</dbReference>
<protein>
    <submittedName>
        <fullName evidence="8">DEAD/DEAH box helicase</fullName>
    </submittedName>
</protein>
<dbReference type="GO" id="GO:0004386">
    <property type="term" value="F:helicase activity"/>
    <property type="evidence" value="ECO:0007669"/>
    <property type="project" value="UniProtKB-KW"/>
</dbReference>
<dbReference type="SMART" id="SM00487">
    <property type="entry name" value="DEXDc"/>
    <property type="match status" value="1"/>
</dbReference>
<proteinExistence type="predicted"/>
<dbReference type="PANTHER" id="PTHR11274">
    <property type="entry name" value="RAD25/XP-B DNA REPAIR HELICASE"/>
    <property type="match status" value="1"/>
</dbReference>
<dbReference type="Pfam" id="PF00271">
    <property type="entry name" value="Helicase_C"/>
    <property type="match status" value="1"/>
</dbReference>
<sequence length="729" mass="83684">MLNQIKFPKSKSYRTGSDHEPLKFYLDCLSNAKQFDLLLGYFSSAAINVLSLGFAQFIYKGGKMRIVANHILSEKDKEAIISGKNKDIQIPLDLTDIKNLKASLDEYGCHFFKCIAYLIANECIDIKIVKPKSKGIAHYKSGVFTDENHAISFQASCNFTAFGLLENAESLNCFLSSDSEGSLHKTKEDQAYFDNIFNGKAEHLEYLDATDITVAIKNEFTGHETIEELLIEEADLIKKKNLFLKEEQLASHISYLEFEIEKMANEPRFPYPNGARPYQIEAYNNWKKNDYSGVFAMATGTGKTITSLNCILNEYKISGEYKIIILVPSIALLNQWEKEAKQFNFKGIVKIGGGYNWEPTLGSIVSNRLWKKKENYILIATYGSFVTDRFQKYFIKIQQDLTLIADEAHNIGAESIRKLLPNIQVKKRIGLSATPKRVYDPEGTDALNMFFNDKPSYCYEFSMEKALNDGFLTEYKYFPLIVELTAEETEKYIEISKKLLKFFDFEKGEFKKDPIVEILLLKRKNLIHKAHNKLLTFKIILRELEKQNKLHYIFTYVPEGYVYTENGQGEKLLDQFLLIGANTIPGIKMNSYTTDDSDLADILRGFSEGKIEMLFAMKMLDEGIDVPRAEVGIFCSSTGNPRQFIQRRGRLLRKHIEKAFATIYDMVVVPSQIISKSELFSMEKKLVKNELQRVAYFASLSMNYYDTKENLEEVCKKYELNLNEIINEL</sequence>
<dbReference type="PROSITE" id="PS51192">
    <property type="entry name" value="HELICASE_ATP_BIND_1"/>
    <property type="match status" value="1"/>
</dbReference>
<evidence type="ECO:0000259" key="6">
    <source>
        <dbReference type="PROSITE" id="PS51192"/>
    </source>
</evidence>
<dbReference type="PANTHER" id="PTHR11274:SF0">
    <property type="entry name" value="GENERAL TRANSCRIPTION AND DNA REPAIR FACTOR IIH HELICASE SUBUNIT XPB"/>
    <property type="match status" value="1"/>
</dbReference>
<feature type="domain" description="Helicase ATP-binding" evidence="6">
    <location>
        <begin position="284"/>
        <end position="453"/>
    </location>
</feature>
<feature type="domain" description="Helicase C-terminal" evidence="7">
    <location>
        <begin position="536"/>
        <end position="695"/>
    </location>
</feature>